<evidence type="ECO:0000313" key="2">
    <source>
        <dbReference type="Proteomes" id="UP000054217"/>
    </source>
</evidence>
<organism evidence="1 2">
    <name type="scientific">Pisolithus tinctorius Marx 270</name>
    <dbReference type="NCBI Taxonomy" id="870435"/>
    <lineage>
        <taxon>Eukaryota</taxon>
        <taxon>Fungi</taxon>
        <taxon>Dikarya</taxon>
        <taxon>Basidiomycota</taxon>
        <taxon>Agaricomycotina</taxon>
        <taxon>Agaricomycetes</taxon>
        <taxon>Agaricomycetidae</taxon>
        <taxon>Boletales</taxon>
        <taxon>Sclerodermatineae</taxon>
        <taxon>Pisolithaceae</taxon>
        <taxon>Pisolithus</taxon>
    </lineage>
</organism>
<dbReference type="InParanoid" id="A0A0C3NXQ8"/>
<protein>
    <submittedName>
        <fullName evidence="1">Uncharacterized protein</fullName>
    </submittedName>
</protein>
<dbReference type="EMBL" id="KN831998">
    <property type="protein sequence ID" value="KIO00126.1"/>
    <property type="molecule type" value="Genomic_DNA"/>
</dbReference>
<sequence length="86" mass="9615">MAIRPSLPSRLHQKRNGIVAEAEPFGQWTQRLGVAIRDHPTGADTEVDWYLVDIIECLPNIEIVSFAIKFTPDNIPPTMSSMLNAL</sequence>
<reference evidence="1 2" key="1">
    <citation type="submission" date="2014-04" db="EMBL/GenBank/DDBJ databases">
        <authorList>
            <consortium name="DOE Joint Genome Institute"/>
            <person name="Kuo A."/>
            <person name="Kohler A."/>
            <person name="Costa M.D."/>
            <person name="Nagy L.G."/>
            <person name="Floudas D."/>
            <person name="Copeland A."/>
            <person name="Barry K.W."/>
            <person name="Cichocki N."/>
            <person name="Veneault-Fourrey C."/>
            <person name="LaButti K."/>
            <person name="Lindquist E.A."/>
            <person name="Lipzen A."/>
            <person name="Lundell T."/>
            <person name="Morin E."/>
            <person name="Murat C."/>
            <person name="Sun H."/>
            <person name="Tunlid A."/>
            <person name="Henrissat B."/>
            <person name="Grigoriev I.V."/>
            <person name="Hibbett D.S."/>
            <person name="Martin F."/>
            <person name="Nordberg H.P."/>
            <person name="Cantor M.N."/>
            <person name="Hua S.X."/>
        </authorList>
    </citation>
    <scope>NUCLEOTIDE SEQUENCE [LARGE SCALE GENOMIC DNA]</scope>
    <source>
        <strain evidence="1 2">Marx 270</strain>
    </source>
</reference>
<proteinExistence type="predicted"/>
<evidence type="ECO:0000313" key="1">
    <source>
        <dbReference type="EMBL" id="KIO00126.1"/>
    </source>
</evidence>
<gene>
    <name evidence="1" type="ORF">M404DRAFT_1004050</name>
</gene>
<dbReference type="HOGENOM" id="CLU_2498771_0_0_1"/>
<keyword evidence="2" id="KW-1185">Reference proteome</keyword>
<reference evidence="2" key="2">
    <citation type="submission" date="2015-01" db="EMBL/GenBank/DDBJ databases">
        <title>Evolutionary Origins and Diversification of the Mycorrhizal Mutualists.</title>
        <authorList>
            <consortium name="DOE Joint Genome Institute"/>
            <consortium name="Mycorrhizal Genomics Consortium"/>
            <person name="Kohler A."/>
            <person name="Kuo A."/>
            <person name="Nagy L.G."/>
            <person name="Floudas D."/>
            <person name="Copeland A."/>
            <person name="Barry K.W."/>
            <person name="Cichocki N."/>
            <person name="Veneault-Fourrey C."/>
            <person name="LaButti K."/>
            <person name="Lindquist E.A."/>
            <person name="Lipzen A."/>
            <person name="Lundell T."/>
            <person name="Morin E."/>
            <person name="Murat C."/>
            <person name="Riley R."/>
            <person name="Ohm R."/>
            <person name="Sun H."/>
            <person name="Tunlid A."/>
            <person name="Henrissat B."/>
            <person name="Grigoriev I.V."/>
            <person name="Hibbett D.S."/>
            <person name="Martin F."/>
        </authorList>
    </citation>
    <scope>NUCLEOTIDE SEQUENCE [LARGE SCALE GENOMIC DNA]</scope>
    <source>
        <strain evidence="2">Marx 270</strain>
    </source>
</reference>
<dbReference type="Proteomes" id="UP000054217">
    <property type="component" value="Unassembled WGS sequence"/>
</dbReference>
<dbReference type="AlphaFoldDB" id="A0A0C3NXQ8"/>
<accession>A0A0C3NXQ8</accession>
<name>A0A0C3NXQ8_PISTI</name>